<evidence type="ECO:0000313" key="2">
    <source>
        <dbReference type="EMBL" id="TGN20253.1"/>
    </source>
</evidence>
<keyword evidence="1" id="KW-0472">Membrane</keyword>
<name>A0A4R9M0Q3_9LEPT</name>
<dbReference type="EMBL" id="RQHW01000015">
    <property type="protein sequence ID" value="TGN20253.1"/>
    <property type="molecule type" value="Genomic_DNA"/>
</dbReference>
<accession>A0A4R9M0Q3</accession>
<keyword evidence="1" id="KW-0812">Transmembrane</keyword>
<gene>
    <name evidence="2" type="ORF">EHS15_04775</name>
</gene>
<evidence type="ECO:0000313" key="3">
    <source>
        <dbReference type="Proteomes" id="UP000298058"/>
    </source>
</evidence>
<comment type="caution">
    <text evidence="2">The sequence shown here is derived from an EMBL/GenBank/DDBJ whole genome shotgun (WGS) entry which is preliminary data.</text>
</comment>
<reference evidence="2" key="1">
    <citation type="journal article" date="2019" name="PLoS Negl. Trop. Dis.">
        <title>Revisiting the worldwide diversity of Leptospira species in the environment.</title>
        <authorList>
            <person name="Vincent A.T."/>
            <person name="Schiettekatte O."/>
            <person name="Bourhy P."/>
            <person name="Veyrier F.J."/>
            <person name="Picardeau M."/>
        </authorList>
    </citation>
    <scope>NUCLEOTIDE SEQUENCE [LARGE SCALE GENOMIC DNA]</scope>
    <source>
        <strain evidence="2">201300427</strain>
    </source>
</reference>
<organism evidence="2 3">
    <name type="scientific">Leptospira idonii</name>
    <dbReference type="NCBI Taxonomy" id="1193500"/>
    <lineage>
        <taxon>Bacteria</taxon>
        <taxon>Pseudomonadati</taxon>
        <taxon>Spirochaetota</taxon>
        <taxon>Spirochaetia</taxon>
        <taxon>Leptospirales</taxon>
        <taxon>Leptospiraceae</taxon>
        <taxon>Leptospira</taxon>
    </lineage>
</organism>
<evidence type="ECO:0000256" key="1">
    <source>
        <dbReference type="SAM" id="Phobius"/>
    </source>
</evidence>
<keyword evidence="1" id="KW-1133">Transmembrane helix</keyword>
<dbReference type="RefSeq" id="WP_135759410.1">
    <property type="nucleotide sequence ID" value="NZ_RQHW01000015.1"/>
</dbReference>
<dbReference type="Proteomes" id="UP000298058">
    <property type="component" value="Unassembled WGS sequence"/>
</dbReference>
<dbReference type="AlphaFoldDB" id="A0A4R9M0Q3"/>
<proteinExistence type="predicted"/>
<sequence>MESPNNNELRKLLSSSARMYLKALGEEDEFQIAYQLTEFEKRIKLKESETIDLEHGWKLWLEQIASIYKDPSFLTTKEWKLASMTPANIEFQSKEDVSSQTSYTKIRPLFFVLSVVFWSFVYYLLIFKFIL</sequence>
<keyword evidence="3" id="KW-1185">Reference proteome</keyword>
<protein>
    <submittedName>
        <fullName evidence="2">Uncharacterized protein</fullName>
    </submittedName>
</protein>
<feature type="transmembrane region" description="Helical" evidence="1">
    <location>
        <begin position="109"/>
        <end position="130"/>
    </location>
</feature>